<dbReference type="GO" id="GO:0043161">
    <property type="term" value="P:proteasome-mediated ubiquitin-dependent protein catabolic process"/>
    <property type="evidence" value="ECO:0007669"/>
    <property type="project" value="InterPro"/>
</dbReference>
<keyword evidence="3" id="KW-0647">Proteasome</keyword>
<evidence type="ECO:0000313" key="7">
    <source>
        <dbReference type="Proteomes" id="UP000597762"/>
    </source>
</evidence>
<feature type="region of interest" description="Disordered" evidence="4">
    <location>
        <begin position="152"/>
        <end position="256"/>
    </location>
</feature>
<evidence type="ECO:0000259" key="5">
    <source>
        <dbReference type="Pfam" id="PF11566"/>
    </source>
</evidence>
<dbReference type="Gene3D" id="3.40.1000.30">
    <property type="match status" value="1"/>
</dbReference>
<dbReference type="EMBL" id="CAHIKZ030001111">
    <property type="protein sequence ID" value="CAE1252906.1"/>
    <property type="molecule type" value="Genomic_DNA"/>
</dbReference>
<comment type="similarity">
    <text evidence="1">Belongs to the proteasome inhibitor PI31 family.</text>
</comment>
<keyword evidence="7" id="KW-1185">Reference proteome</keyword>
<dbReference type="InterPro" id="IPR045128">
    <property type="entry name" value="PI31-like"/>
</dbReference>
<organism evidence="6 7">
    <name type="scientific">Acanthosepion pharaonis</name>
    <name type="common">Pharaoh cuttlefish</name>
    <name type="synonym">Sepia pharaonis</name>
    <dbReference type="NCBI Taxonomy" id="158019"/>
    <lineage>
        <taxon>Eukaryota</taxon>
        <taxon>Metazoa</taxon>
        <taxon>Spiralia</taxon>
        <taxon>Lophotrochozoa</taxon>
        <taxon>Mollusca</taxon>
        <taxon>Cephalopoda</taxon>
        <taxon>Coleoidea</taxon>
        <taxon>Decapodiformes</taxon>
        <taxon>Sepiida</taxon>
        <taxon>Sepiina</taxon>
        <taxon>Sepiidae</taxon>
        <taxon>Acanthosepion</taxon>
    </lineage>
</organism>
<sequence>MEGTPGLELLFCSAKAQFKSKHDATICLLHWNFIVNGFKCTGIGEEPGADSGVESELLPEGWNQSSELYTLRYQSSSSKLPSDKNERYLLKAVVTDNTMIVNVMNLQQEKLASKMIKSSDYVTDDWNTTYSKAFKNAVELKKLFKEDLLKEVMPSPSASKQERNPRSPRIPFNDDDPLRIPSRRRERQPRWEPVDPFEIGRADLDPFADGGGGYLPRGAIPPGARYDPIGPGGPRGGPDPDHLPLPNSTDYDDMFM</sequence>
<dbReference type="PANTHER" id="PTHR13266">
    <property type="entry name" value="PROTEASOME INHIBITOR"/>
    <property type="match status" value="1"/>
</dbReference>
<feature type="domain" description="PI31 proteasome regulator N-terminal" evidence="5">
    <location>
        <begin position="15"/>
        <end position="157"/>
    </location>
</feature>
<dbReference type="Pfam" id="PF11566">
    <property type="entry name" value="PI31_Prot_N"/>
    <property type="match status" value="1"/>
</dbReference>
<evidence type="ECO:0000256" key="4">
    <source>
        <dbReference type="SAM" id="MobiDB-lite"/>
    </source>
</evidence>
<feature type="compositionally biased region" description="Basic and acidic residues" evidence="4">
    <location>
        <begin position="188"/>
        <end position="204"/>
    </location>
</feature>
<evidence type="ECO:0000256" key="1">
    <source>
        <dbReference type="ARBA" id="ARBA00006405"/>
    </source>
</evidence>
<protein>
    <recommendedName>
        <fullName evidence="2">Proteasome inhibitor PI31 subunit</fullName>
    </recommendedName>
</protein>
<dbReference type="InterPro" id="IPR021625">
    <property type="entry name" value="PI31_Prot_N"/>
</dbReference>
<dbReference type="AlphaFoldDB" id="A0A812BZ28"/>
<accession>A0A812BZ28</accession>
<proteinExistence type="inferred from homology"/>
<dbReference type="GO" id="GO:0000502">
    <property type="term" value="C:proteasome complex"/>
    <property type="evidence" value="ECO:0007669"/>
    <property type="project" value="UniProtKB-KW"/>
</dbReference>
<comment type="caution">
    <text evidence="6">The sequence shown here is derived from an EMBL/GenBank/DDBJ whole genome shotgun (WGS) entry which is preliminary data.</text>
</comment>
<reference evidence="6" key="1">
    <citation type="submission" date="2021-01" db="EMBL/GenBank/DDBJ databases">
        <authorList>
            <person name="Li R."/>
            <person name="Bekaert M."/>
        </authorList>
    </citation>
    <scope>NUCLEOTIDE SEQUENCE</scope>
    <source>
        <strain evidence="6">Farmed</strain>
    </source>
</reference>
<name>A0A812BZ28_ACAPH</name>
<dbReference type="Proteomes" id="UP000597762">
    <property type="component" value="Unassembled WGS sequence"/>
</dbReference>
<dbReference type="OrthoDB" id="68090at2759"/>
<evidence type="ECO:0000313" key="6">
    <source>
        <dbReference type="EMBL" id="CAE1252906.1"/>
    </source>
</evidence>
<dbReference type="PANTHER" id="PTHR13266:SF1">
    <property type="entry name" value="PROTEASOME INHIBITOR PI31 SUBUNIT"/>
    <property type="match status" value="1"/>
</dbReference>
<evidence type="ECO:0000256" key="3">
    <source>
        <dbReference type="ARBA" id="ARBA00022942"/>
    </source>
</evidence>
<dbReference type="GO" id="GO:0004866">
    <property type="term" value="F:endopeptidase inhibitor activity"/>
    <property type="evidence" value="ECO:0007669"/>
    <property type="project" value="InterPro"/>
</dbReference>
<dbReference type="GO" id="GO:0070628">
    <property type="term" value="F:proteasome binding"/>
    <property type="evidence" value="ECO:0007669"/>
    <property type="project" value="InterPro"/>
</dbReference>
<evidence type="ECO:0000256" key="2">
    <source>
        <dbReference type="ARBA" id="ARBA00015575"/>
    </source>
</evidence>
<gene>
    <name evidence="6" type="ORF">SPHA_28177</name>
</gene>